<dbReference type="OrthoDB" id="5954824at2759"/>
<comment type="subcellular location">
    <subcellularLocation>
        <location evidence="1 6">Nucleus</location>
    </subcellularLocation>
</comment>
<evidence type="ECO:0000313" key="10">
    <source>
        <dbReference type="Proteomes" id="UP000799779"/>
    </source>
</evidence>
<feature type="compositionally biased region" description="Pro residues" evidence="7">
    <location>
        <begin position="44"/>
        <end position="60"/>
    </location>
</feature>
<name>A0A6A5WPA2_9PLEO</name>
<dbReference type="Proteomes" id="UP000799779">
    <property type="component" value="Unassembled WGS sequence"/>
</dbReference>
<dbReference type="EMBL" id="ML977579">
    <property type="protein sequence ID" value="KAF2002011.1"/>
    <property type="molecule type" value="Genomic_DNA"/>
</dbReference>
<dbReference type="SMART" id="SM00339">
    <property type="entry name" value="FH"/>
    <property type="match status" value="1"/>
</dbReference>
<dbReference type="CDD" id="cd20032">
    <property type="entry name" value="FH_FOXO"/>
    <property type="match status" value="1"/>
</dbReference>
<feature type="region of interest" description="Disordered" evidence="7">
    <location>
        <begin position="1"/>
        <end position="63"/>
    </location>
</feature>
<evidence type="ECO:0000256" key="4">
    <source>
        <dbReference type="ARBA" id="ARBA00023163"/>
    </source>
</evidence>
<feature type="compositionally biased region" description="Polar residues" evidence="7">
    <location>
        <begin position="511"/>
        <end position="523"/>
    </location>
</feature>
<keyword evidence="3 6" id="KW-0238">DNA-binding</keyword>
<gene>
    <name evidence="9" type="ORF">P154DRAFT_533274</name>
</gene>
<keyword evidence="10" id="KW-1185">Reference proteome</keyword>
<dbReference type="SUPFAM" id="SSF46785">
    <property type="entry name" value="Winged helix' DNA-binding domain"/>
    <property type="match status" value="1"/>
</dbReference>
<protein>
    <recommendedName>
        <fullName evidence="8">Fork-head domain-containing protein</fullName>
    </recommendedName>
</protein>
<evidence type="ECO:0000256" key="2">
    <source>
        <dbReference type="ARBA" id="ARBA00023015"/>
    </source>
</evidence>
<feature type="region of interest" description="Disordered" evidence="7">
    <location>
        <begin position="505"/>
        <end position="545"/>
    </location>
</feature>
<dbReference type="InterPro" id="IPR001766">
    <property type="entry name" value="Fork_head_dom"/>
</dbReference>
<feature type="region of interest" description="Disordered" evidence="7">
    <location>
        <begin position="358"/>
        <end position="425"/>
    </location>
</feature>
<dbReference type="GO" id="GO:0005634">
    <property type="term" value="C:nucleus"/>
    <property type="evidence" value="ECO:0007669"/>
    <property type="project" value="UniProtKB-SubCell"/>
</dbReference>
<evidence type="ECO:0000256" key="1">
    <source>
        <dbReference type="ARBA" id="ARBA00004123"/>
    </source>
</evidence>
<dbReference type="InterPro" id="IPR030456">
    <property type="entry name" value="TF_fork_head_CS_2"/>
</dbReference>
<dbReference type="PROSITE" id="PS00658">
    <property type="entry name" value="FORK_HEAD_2"/>
    <property type="match status" value="1"/>
</dbReference>
<accession>A0A6A5WPA2</accession>
<dbReference type="PANTHER" id="PTHR45881">
    <property type="entry name" value="CHECKPOINT SUPPRESSOR 1-LIKE, ISOFORM A-RELATED"/>
    <property type="match status" value="1"/>
</dbReference>
<keyword evidence="2" id="KW-0805">Transcription regulation</keyword>
<organism evidence="9 10">
    <name type="scientific">Amniculicola lignicola CBS 123094</name>
    <dbReference type="NCBI Taxonomy" id="1392246"/>
    <lineage>
        <taxon>Eukaryota</taxon>
        <taxon>Fungi</taxon>
        <taxon>Dikarya</taxon>
        <taxon>Ascomycota</taxon>
        <taxon>Pezizomycotina</taxon>
        <taxon>Dothideomycetes</taxon>
        <taxon>Pleosporomycetidae</taxon>
        <taxon>Pleosporales</taxon>
        <taxon>Amniculicolaceae</taxon>
        <taxon>Amniculicola</taxon>
    </lineage>
</organism>
<evidence type="ECO:0000256" key="7">
    <source>
        <dbReference type="SAM" id="MobiDB-lite"/>
    </source>
</evidence>
<keyword evidence="5 6" id="KW-0539">Nucleus</keyword>
<dbReference type="PROSITE" id="PS50039">
    <property type="entry name" value="FORK_HEAD_3"/>
    <property type="match status" value="1"/>
</dbReference>
<reference evidence="9" key="1">
    <citation type="journal article" date="2020" name="Stud. Mycol.">
        <title>101 Dothideomycetes genomes: a test case for predicting lifestyles and emergence of pathogens.</title>
        <authorList>
            <person name="Haridas S."/>
            <person name="Albert R."/>
            <person name="Binder M."/>
            <person name="Bloem J."/>
            <person name="Labutti K."/>
            <person name="Salamov A."/>
            <person name="Andreopoulos B."/>
            <person name="Baker S."/>
            <person name="Barry K."/>
            <person name="Bills G."/>
            <person name="Bluhm B."/>
            <person name="Cannon C."/>
            <person name="Castanera R."/>
            <person name="Culley D."/>
            <person name="Daum C."/>
            <person name="Ezra D."/>
            <person name="Gonzalez J."/>
            <person name="Henrissat B."/>
            <person name="Kuo A."/>
            <person name="Liang C."/>
            <person name="Lipzen A."/>
            <person name="Lutzoni F."/>
            <person name="Magnuson J."/>
            <person name="Mondo S."/>
            <person name="Nolan M."/>
            <person name="Ohm R."/>
            <person name="Pangilinan J."/>
            <person name="Park H.-J."/>
            <person name="Ramirez L."/>
            <person name="Alfaro M."/>
            <person name="Sun H."/>
            <person name="Tritt A."/>
            <person name="Yoshinaga Y."/>
            <person name="Zwiers L.-H."/>
            <person name="Turgeon B."/>
            <person name="Goodwin S."/>
            <person name="Spatafora J."/>
            <person name="Crous P."/>
            <person name="Grigoriev I."/>
        </authorList>
    </citation>
    <scope>NUCLEOTIDE SEQUENCE</scope>
    <source>
        <strain evidence="9">CBS 123094</strain>
    </source>
</reference>
<dbReference type="Gene3D" id="1.10.10.10">
    <property type="entry name" value="Winged helix-like DNA-binding domain superfamily/Winged helix DNA-binding domain"/>
    <property type="match status" value="1"/>
</dbReference>
<dbReference type="GO" id="GO:0000981">
    <property type="term" value="F:DNA-binding transcription factor activity, RNA polymerase II-specific"/>
    <property type="evidence" value="ECO:0007669"/>
    <property type="project" value="TreeGrafter"/>
</dbReference>
<dbReference type="InterPro" id="IPR036390">
    <property type="entry name" value="WH_DNA-bd_sf"/>
</dbReference>
<evidence type="ECO:0000313" key="9">
    <source>
        <dbReference type="EMBL" id="KAF2002011.1"/>
    </source>
</evidence>
<dbReference type="Pfam" id="PF00250">
    <property type="entry name" value="Forkhead"/>
    <property type="match status" value="1"/>
</dbReference>
<dbReference type="InterPro" id="IPR036388">
    <property type="entry name" value="WH-like_DNA-bd_sf"/>
</dbReference>
<dbReference type="GO" id="GO:0000978">
    <property type="term" value="F:RNA polymerase II cis-regulatory region sequence-specific DNA binding"/>
    <property type="evidence" value="ECO:0007669"/>
    <property type="project" value="TreeGrafter"/>
</dbReference>
<evidence type="ECO:0000256" key="3">
    <source>
        <dbReference type="ARBA" id="ARBA00023125"/>
    </source>
</evidence>
<dbReference type="PANTHER" id="PTHR45881:SF5">
    <property type="entry name" value="FORK-HEAD DOMAIN-CONTAINING PROTEIN"/>
    <property type="match status" value="1"/>
</dbReference>
<feature type="DNA-binding region" description="Fork-head" evidence="6">
    <location>
        <begin position="272"/>
        <end position="368"/>
    </location>
</feature>
<evidence type="ECO:0000256" key="5">
    <source>
        <dbReference type="ARBA" id="ARBA00023242"/>
    </source>
</evidence>
<feature type="domain" description="Fork-head" evidence="8">
    <location>
        <begin position="272"/>
        <end position="368"/>
    </location>
</feature>
<feature type="compositionally biased region" description="Low complexity" evidence="7">
    <location>
        <begin position="384"/>
        <end position="397"/>
    </location>
</feature>
<feature type="compositionally biased region" description="Polar residues" evidence="7">
    <location>
        <begin position="1"/>
        <end position="15"/>
    </location>
</feature>
<feature type="compositionally biased region" description="Basic and acidic residues" evidence="7">
    <location>
        <begin position="256"/>
        <end position="271"/>
    </location>
</feature>
<proteinExistence type="predicted"/>
<feature type="compositionally biased region" description="Basic residues" evidence="7">
    <location>
        <begin position="362"/>
        <end position="375"/>
    </location>
</feature>
<evidence type="ECO:0000256" key="6">
    <source>
        <dbReference type="PROSITE-ProRule" id="PRU00089"/>
    </source>
</evidence>
<feature type="region of interest" description="Disordered" evidence="7">
    <location>
        <begin position="222"/>
        <end position="271"/>
    </location>
</feature>
<dbReference type="AlphaFoldDB" id="A0A6A5WPA2"/>
<sequence length="560" mass="60841">MISVPSPSNRDSTTAMPHPQSPPRPDSTDVSDPAGSAHDALCTPGPPRSQAPLSATPPRPATVASIIPSSTMAPAFADAAPSKDHHATAAYMNFDTAASNMQQWPSHSDLALPQFGQDRLDGAGYQLAHQYMPNPAPAFGYGPNGLPYQANYGLTYAAANPTPRSYADALELTGLPLTDAYPPSAYLIEQPPMPQDVPEPADPGASTQLLQMRLRDEYDGHGVSNIKTEAPDGYASPYGSEAATRSSTPFDGAKLPPHDGKHGGTGDDSALDKEQPYAQLIWRALMEAPGHTMILRDIYDWFKANTDKAADKETKGWQNSIRHNLSMNGAFEKVDQPCEDSRKGFMWRLTEEAINAGVKSTTRYRSKQPNKRSHRSSSQYPHIQRQQAGAKGGQAARRSAKQRRTNRFNEASAHRSDPYSLTSVPVGYHSPELGSLDESAASMHMPYPPSPYYSSSSEVDFDNQSCHDGYGSPMLAPGLDLYSSQPYPPPMHGAAYVLPMDPAEPLFYPDNTPTESPADSRSPTPDEPLTPSSTGEWDMETGMPTTAPFIFDDINHYREF</sequence>
<evidence type="ECO:0000259" key="8">
    <source>
        <dbReference type="PROSITE" id="PS50039"/>
    </source>
</evidence>
<keyword evidence="4" id="KW-0804">Transcription</keyword>